<dbReference type="RefSeq" id="WP_310307508.1">
    <property type="nucleotide sequence ID" value="NZ_BAAAXB010000001.1"/>
</dbReference>
<protein>
    <recommendedName>
        <fullName evidence="3">Alpha/beta hydrolase</fullName>
    </recommendedName>
</protein>
<accession>A0ABU1PV26</accession>
<name>A0ABU1PV26_9PSEU</name>
<proteinExistence type="predicted"/>
<dbReference type="EMBL" id="JAVDSG010000001">
    <property type="protein sequence ID" value="MDR6594503.1"/>
    <property type="molecule type" value="Genomic_DNA"/>
</dbReference>
<keyword evidence="2" id="KW-1185">Reference proteome</keyword>
<evidence type="ECO:0000313" key="2">
    <source>
        <dbReference type="Proteomes" id="UP001268819"/>
    </source>
</evidence>
<reference evidence="1 2" key="1">
    <citation type="submission" date="2023-07" db="EMBL/GenBank/DDBJ databases">
        <title>Sequencing the genomes of 1000 actinobacteria strains.</title>
        <authorList>
            <person name="Klenk H.-P."/>
        </authorList>
    </citation>
    <scope>NUCLEOTIDE SEQUENCE [LARGE SCALE GENOMIC DNA]</scope>
    <source>
        <strain evidence="1 2">DSM 43749</strain>
    </source>
</reference>
<gene>
    <name evidence="1" type="ORF">J2S66_002887</name>
</gene>
<organism evidence="1 2">
    <name type="scientific">Saccharothrix longispora</name>
    <dbReference type="NCBI Taxonomy" id="33920"/>
    <lineage>
        <taxon>Bacteria</taxon>
        <taxon>Bacillati</taxon>
        <taxon>Actinomycetota</taxon>
        <taxon>Actinomycetes</taxon>
        <taxon>Pseudonocardiales</taxon>
        <taxon>Pseudonocardiaceae</taxon>
        <taxon>Saccharothrix</taxon>
    </lineage>
</organism>
<dbReference type="Proteomes" id="UP001268819">
    <property type="component" value="Unassembled WGS sequence"/>
</dbReference>
<comment type="caution">
    <text evidence="1">The sequence shown here is derived from an EMBL/GenBank/DDBJ whole genome shotgun (WGS) entry which is preliminary data.</text>
</comment>
<evidence type="ECO:0008006" key="3">
    <source>
        <dbReference type="Google" id="ProtNLM"/>
    </source>
</evidence>
<evidence type="ECO:0000313" key="1">
    <source>
        <dbReference type="EMBL" id="MDR6594503.1"/>
    </source>
</evidence>
<sequence length="51" mass="5394">MSVEVVYAREPIPAGRPSVMLLGPTAVAGTIRSWRPRAIELIEAGCAGTSR</sequence>